<evidence type="ECO:0000256" key="4">
    <source>
        <dbReference type="SAM" id="MobiDB-lite"/>
    </source>
</evidence>
<dbReference type="GO" id="GO:0055052">
    <property type="term" value="C:ATP-binding cassette (ABC) transporter complex, substrate-binding subunit-containing"/>
    <property type="evidence" value="ECO:0007669"/>
    <property type="project" value="TreeGrafter"/>
</dbReference>
<dbReference type="SUPFAM" id="SSF53850">
    <property type="entry name" value="Periplasmic binding protein-like II"/>
    <property type="match status" value="1"/>
</dbReference>
<dbReference type="EMBL" id="CZKB01000027">
    <property type="protein sequence ID" value="CUR62191.1"/>
    <property type="molecule type" value="Genomic_DNA"/>
</dbReference>
<evidence type="ECO:0000256" key="1">
    <source>
        <dbReference type="ARBA" id="ARBA00008520"/>
    </source>
</evidence>
<feature type="region of interest" description="Disordered" evidence="4">
    <location>
        <begin position="25"/>
        <end position="47"/>
    </location>
</feature>
<dbReference type="InterPro" id="IPR006059">
    <property type="entry name" value="SBP"/>
</dbReference>
<keyword evidence="3" id="KW-0732">Signal</keyword>
<dbReference type="PANTHER" id="PTHR30061:SF50">
    <property type="entry name" value="MALTOSE_MALTODEXTRIN-BINDING PERIPLASMIC PROTEIN"/>
    <property type="match status" value="1"/>
</dbReference>
<sequence>MRRLKAGTAGVAVAALALTLAACGSDSDDSDSNTDNSESNGSTDLSAELTWWDTSDATNEAPAYDDLIAKFNEEYPDITVKHETVPFDQTQNKFKTAAESGSGAPDILRAEVAWTPEFASLGYLYALDGTAALENNFLETPLSSNVFDGKTYGVPQVTDTLGLMYNKSLFEKAGLDPEAPPTTWDEVRDAAAALKSKAKVDGIYINSGGYFLLPFLYGEGADLVNVDDQTITVNSPEAVKGIETAQSLVKDGSAVKPTANDPYGTMMTLFKEGKVGMIINGPWEVAGISDDPNFGGIENLGVAPVPAGSAGQGAPVGGHNYVVYSGMDGTKAEAAAAFIAFMSSAESEAYIADELGLLPGNADSYDQVTNERVALWADAMDVAQPRPWIPEGGQFFAALDTMATEVLIQGKPVQGALDEAADTYKSDVVPDYSLQ</sequence>
<dbReference type="Gene3D" id="3.40.190.10">
    <property type="entry name" value="Periplasmic binding protein-like II"/>
    <property type="match status" value="2"/>
</dbReference>
<reference evidence="5" key="1">
    <citation type="submission" date="2015-08" db="EMBL/GenBank/DDBJ databases">
        <authorList>
            <person name="Babu N.S."/>
            <person name="Beckwith C.J."/>
            <person name="Beseler K.G."/>
            <person name="Brison A."/>
            <person name="Carone J.V."/>
            <person name="Caskin T.P."/>
            <person name="Diamond M."/>
            <person name="Durham M.E."/>
            <person name="Foxe J.M."/>
            <person name="Go M."/>
            <person name="Henderson B.A."/>
            <person name="Jones I.B."/>
            <person name="McGettigan J.A."/>
            <person name="Micheletti S.J."/>
            <person name="Nasrallah M.E."/>
            <person name="Ortiz D."/>
            <person name="Piller C.R."/>
            <person name="Privatt S.R."/>
            <person name="Schneider S.L."/>
            <person name="Sharp S."/>
            <person name="Smith T.C."/>
            <person name="Stanton J.D."/>
            <person name="Ullery H.E."/>
            <person name="Wilson R.J."/>
            <person name="Serrano M.G."/>
            <person name="Buck G."/>
            <person name="Lee V."/>
            <person name="Wang Y."/>
            <person name="Carvalho R."/>
            <person name="Voegtly L."/>
            <person name="Shi R."/>
            <person name="Duckworth R."/>
            <person name="Johnson A."/>
            <person name="Loviza R."/>
            <person name="Walstead R."/>
            <person name="Shah Z."/>
            <person name="Kiflezghi M."/>
            <person name="Wade K."/>
            <person name="Ball S.L."/>
            <person name="Bradley K.W."/>
            <person name="Asai D.J."/>
            <person name="Bowman C.A."/>
            <person name="Russell D.A."/>
            <person name="Pope W.H."/>
            <person name="Jacobs-Sera D."/>
            <person name="Hendrix R.W."/>
            <person name="Hatfull G.F."/>
        </authorList>
    </citation>
    <scope>NUCLEOTIDE SEQUENCE</scope>
</reference>
<dbReference type="GO" id="GO:1901982">
    <property type="term" value="F:maltose binding"/>
    <property type="evidence" value="ECO:0007669"/>
    <property type="project" value="TreeGrafter"/>
</dbReference>
<dbReference type="PANTHER" id="PTHR30061">
    <property type="entry name" value="MALTOSE-BINDING PERIPLASMIC PROTEIN"/>
    <property type="match status" value="1"/>
</dbReference>
<evidence type="ECO:0000256" key="2">
    <source>
        <dbReference type="ARBA" id="ARBA00022448"/>
    </source>
</evidence>
<dbReference type="PROSITE" id="PS51257">
    <property type="entry name" value="PROKAR_LIPOPROTEIN"/>
    <property type="match status" value="1"/>
</dbReference>
<organism evidence="5">
    <name type="scientific">metagenome</name>
    <dbReference type="NCBI Taxonomy" id="256318"/>
    <lineage>
        <taxon>unclassified sequences</taxon>
        <taxon>metagenomes</taxon>
    </lineage>
</organism>
<feature type="compositionally biased region" description="Low complexity" evidence="4">
    <location>
        <begin position="33"/>
        <end position="44"/>
    </location>
</feature>
<proteinExistence type="inferred from homology"/>
<comment type="similarity">
    <text evidence="1">Belongs to the bacterial solute-binding protein 1 family.</text>
</comment>
<dbReference type="Pfam" id="PF01547">
    <property type="entry name" value="SBP_bac_1"/>
    <property type="match status" value="1"/>
</dbReference>
<accession>A0A2P2CJU0</accession>
<evidence type="ECO:0000313" key="5">
    <source>
        <dbReference type="EMBL" id="CUR62191.1"/>
    </source>
</evidence>
<keyword evidence="2" id="KW-0813">Transport</keyword>
<name>A0A2P2CJU0_9ZZZZ</name>
<dbReference type="GO" id="GO:0042956">
    <property type="term" value="P:maltodextrin transmembrane transport"/>
    <property type="evidence" value="ECO:0007669"/>
    <property type="project" value="TreeGrafter"/>
</dbReference>
<gene>
    <name evidence="5" type="ORF">NOCA170137</name>
</gene>
<evidence type="ECO:0000256" key="3">
    <source>
        <dbReference type="ARBA" id="ARBA00022729"/>
    </source>
</evidence>
<dbReference type="AlphaFoldDB" id="A0A2P2CJU0"/>
<protein>
    <submittedName>
        <fullName evidence="5">Putative ABC transporter, substrate-binding protein</fullName>
    </submittedName>
</protein>
<dbReference type="GO" id="GO:0015768">
    <property type="term" value="P:maltose transport"/>
    <property type="evidence" value="ECO:0007669"/>
    <property type="project" value="TreeGrafter"/>
</dbReference>